<dbReference type="RefSeq" id="XP_060669438.1">
    <property type="nucleotide sequence ID" value="XM_060813455.1"/>
</dbReference>
<proteinExistence type="predicted"/>
<reference evidence="4" key="1">
    <citation type="submission" date="2025-08" db="UniProtKB">
        <authorList>
            <consortium name="RefSeq"/>
        </authorList>
    </citation>
    <scope>IDENTIFICATION</scope>
    <source>
        <tissue evidence="4">Seedling</tissue>
    </source>
</reference>
<feature type="region of interest" description="Disordered" evidence="1">
    <location>
        <begin position="58"/>
        <end position="101"/>
    </location>
</feature>
<dbReference type="PANTHER" id="PTHR33645">
    <property type="entry name" value="AMINOPEPTIDASE (DUF3754)"/>
    <property type="match status" value="1"/>
</dbReference>
<sequence length="767" mass="86183">MLSVSSSSSYWQALSRLGALSVPSHSHHRSSVPSPATNSQPLFHCSLTGFRDISPATSPAKSNAVSFTSTDTSKINDQKDGVQGNRGEEGEEEEEEEGKGISRIRVPRQKYIPISKAELLDGIVSNMFDADADDTKQFLLLSSCLDSILHAEHKRILEEMRADYFVSHRTENGQRKHEGSPNPNGKVVGKGEDSESAINGIGSLEDEDTELSNLKPFSYVFDLRNLLVSSPKNEKSVAVATRFQRAFMQLLYDAQFEELSARDLMLTSALNSDYLLTLPIYVDWKKASESNAIIFRRGYATETQKGLLLVEKLDYLQSKLLRGIFFIISKPLGKLGRWLTEAFNDGGKTQEAQEWTKRLKLWLKDYLLFEQSFQYDERTSDGPLGVDQLSDTDLPIWLAAQRAVSRYEGLLSPVGPRGRLLRKLLTWIGLIPPTPETPFDVDSDANASEPNTRSIFLSRISLSDIWRPATRKYCGNDIWKMLKTSISILLSQSTLQNLGCQILGFGHEFLKFLKGSSLFQFTVVMFLVATRAFQELILLYTEEVDKGDTEIKSEVPSSQLKIYERIPIPELPVVFPHKKLSFRIIDTVRLDAATIVGLLAYIINYKFENLFSPSAIFLDVVAISALIIYVTRVVLGYKQTWDRYQLLVNRTLYEKTLASGFGSVHFLLDASEQQQYKEAILAYAVMLKVEKGKITSHRSVGNECEKFMYDTFKVKVEMPVEKATNTLLRLGLAAEAPVNGRMTLQAVPCSKAYEALQQRWNSLLGSG</sequence>
<keyword evidence="2" id="KW-0472">Membrane</keyword>
<dbReference type="GeneID" id="107428240"/>
<dbReference type="Proteomes" id="UP001652623">
    <property type="component" value="Chromosome 12"/>
</dbReference>
<evidence type="ECO:0000313" key="3">
    <source>
        <dbReference type="Proteomes" id="UP001652623"/>
    </source>
</evidence>
<accession>A0ABM3ZY96</accession>
<dbReference type="InterPro" id="IPR022227">
    <property type="entry name" value="DUF3754"/>
</dbReference>
<name>A0ABM3ZY96_ZIZJJ</name>
<feature type="compositionally biased region" description="Basic and acidic residues" evidence="1">
    <location>
        <begin position="170"/>
        <end position="179"/>
    </location>
</feature>
<keyword evidence="2" id="KW-1133">Transmembrane helix</keyword>
<organism evidence="3 4">
    <name type="scientific">Ziziphus jujuba</name>
    <name type="common">Chinese jujube</name>
    <name type="synonym">Ziziphus sativa</name>
    <dbReference type="NCBI Taxonomy" id="326968"/>
    <lineage>
        <taxon>Eukaryota</taxon>
        <taxon>Viridiplantae</taxon>
        <taxon>Streptophyta</taxon>
        <taxon>Embryophyta</taxon>
        <taxon>Tracheophyta</taxon>
        <taxon>Spermatophyta</taxon>
        <taxon>Magnoliopsida</taxon>
        <taxon>eudicotyledons</taxon>
        <taxon>Gunneridae</taxon>
        <taxon>Pentapetalae</taxon>
        <taxon>rosids</taxon>
        <taxon>fabids</taxon>
        <taxon>Rosales</taxon>
        <taxon>Rhamnaceae</taxon>
        <taxon>Paliureae</taxon>
        <taxon>Ziziphus</taxon>
    </lineage>
</organism>
<dbReference type="Pfam" id="PF12576">
    <property type="entry name" value="DUF3754"/>
    <property type="match status" value="1"/>
</dbReference>
<protein>
    <submittedName>
        <fullName evidence="4">Uncharacterized protein LOC107428240 isoform X1</fullName>
    </submittedName>
</protein>
<feature type="transmembrane region" description="Helical" evidence="2">
    <location>
        <begin position="615"/>
        <end position="635"/>
    </location>
</feature>
<evidence type="ECO:0000256" key="1">
    <source>
        <dbReference type="SAM" id="MobiDB-lite"/>
    </source>
</evidence>
<evidence type="ECO:0000313" key="4">
    <source>
        <dbReference type="RefSeq" id="XP_060669438.1"/>
    </source>
</evidence>
<keyword evidence="2" id="KW-0812">Transmembrane</keyword>
<keyword evidence="3" id="KW-1185">Reference proteome</keyword>
<feature type="region of interest" description="Disordered" evidence="1">
    <location>
        <begin position="170"/>
        <end position="193"/>
    </location>
</feature>
<gene>
    <name evidence="4" type="primary">LOC107428240</name>
</gene>
<dbReference type="PANTHER" id="PTHR33645:SF2">
    <property type="entry name" value="FAMILY PROTEIN, PUTATIVE (DUF3754)-RELATED"/>
    <property type="match status" value="1"/>
</dbReference>
<evidence type="ECO:0000256" key="2">
    <source>
        <dbReference type="SAM" id="Phobius"/>
    </source>
</evidence>
<feature type="compositionally biased region" description="Polar residues" evidence="1">
    <location>
        <begin position="58"/>
        <end position="73"/>
    </location>
</feature>